<dbReference type="SUPFAM" id="SSF55874">
    <property type="entry name" value="ATPase domain of HSP90 chaperone/DNA topoisomerase II/histidine kinase"/>
    <property type="match status" value="1"/>
</dbReference>
<evidence type="ECO:0000256" key="7">
    <source>
        <dbReference type="SAM" id="Phobius"/>
    </source>
</evidence>
<dbReference type="AlphaFoldDB" id="M2TQM7"/>
<dbReference type="OrthoDB" id="9785691at2"/>
<organism evidence="9 10">
    <name type="scientific">Pacificimonas flava</name>
    <dbReference type="NCBI Taxonomy" id="1234595"/>
    <lineage>
        <taxon>Bacteria</taxon>
        <taxon>Pseudomonadati</taxon>
        <taxon>Pseudomonadota</taxon>
        <taxon>Alphaproteobacteria</taxon>
        <taxon>Sphingomonadales</taxon>
        <taxon>Sphingosinicellaceae</taxon>
        <taxon>Pacificimonas</taxon>
    </lineage>
</organism>
<accession>M2TQM7</accession>
<keyword evidence="6" id="KW-0067">ATP-binding</keyword>
<reference evidence="9 10" key="1">
    <citation type="journal article" date="2013" name="Genome Announc.">
        <title>Draft Genome Sequence of Strain JLT2015T, Belonging to the Family Sphingomonadaceae of the Alphaproteobacteria.</title>
        <authorList>
            <person name="Tang K."/>
            <person name="Liu K."/>
            <person name="Li S."/>
            <person name="Jiao N."/>
        </authorList>
    </citation>
    <scope>NUCLEOTIDE SEQUENCE [LARGE SCALE GENOMIC DNA]</scope>
    <source>
        <strain evidence="9 10">JLT2015</strain>
    </source>
</reference>
<feature type="transmembrane region" description="Helical" evidence="7">
    <location>
        <begin position="190"/>
        <end position="209"/>
    </location>
</feature>
<evidence type="ECO:0000256" key="5">
    <source>
        <dbReference type="ARBA" id="ARBA00022777"/>
    </source>
</evidence>
<evidence type="ECO:0000313" key="9">
    <source>
        <dbReference type="EMBL" id="EMD84086.1"/>
    </source>
</evidence>
<dbReference type="InterPro" id="IPR014265">
    <property type="entry name" value="XrtA/PrsK"/>
</dbReference>
<dbReference type="SMART" id="SM00387">
    <property type="entry name" value="HATPase_c"/>
    <property type="match status" value="1"/>
</dbReference>
<dbReference type="PATRIC" id="fig|1234595.3.peg.16"/>
<dbReference type="PROSITE" id="PS50109">
    <property type="entry name" value="HIS_KIN"/>
    <property type="match status" value="1"/>
</dbReference>
<keyword evidence="7" id="KW-0472">Membrane</keyword>
<evidence type="ECO:0000256" key="1">
    <source>
        <dbReference type="ARBA" id="ARBA00000085"/>
    </source>
</evidence>
<protein>
    <recommendedName>
        <fullName evidence="2">histidine kinase</fullName>
        <ecNumber evidence="2">2.7.13.3</ecNumber>
    </recommendedName>
</protein>
<evidence type="ECO:0000256" key="6">
    <source>
        <dbReference type="ARBA" id="ARBA00022840"/>
    </source>
</evidence>
<dbReference type="NCBIfam" id="TIGR02916">
    <property type="entry name" value="PEP_his_kin"/>
    <property type="match status" value="1"/>
</dbReference>
<keyword evidence="3" id="KW-0808">Transferase</keyword>
<evidence type="ECO:0000313" key="10">
    <source>
        <dbReference type="Proteomes" id="UP000011717"/>
    </source>
</evidence>
<dbReference type="InterPro" id="IPR050980">
    <property type="entry name" value="2C_sensor_his_kinase"/>
</dbReference>
<dbReference type="SUPFAM" id="SSF55781">
    <property type="entry name" value="GAF domain-like"/>
    <property type="match status" value="1"/>
</dbReference>
<keyword evidence="7" id="KW-0812">Transmembrane</keyword>
<feature type="domain" description="Histidine kinase" evidence="8">
    <location>
        <begin position="472"/>
        <end position="675"/>
    </location>
</feature>
<dbReference type="EMBL" id="AMRV01000001">
    <property type="protein sequence ID" value="EMD84086.1"/>
    <property type="molecule type" value="Genomic_DNA"/>
</dbReference>
<feature type="transmembrane region" description="Helical" evidence="7">
    <location>
        <begin position="103"/>
        <end position="123"/>
    </location>
</feature>
<feature type="transmembrane region" description="Helical" evidence="7">
    <location>
        <begin position="259"/>
        <end position="279"/>
    </location>
</feature>
<evidence type="ECO:0000256" key="2">
    <source>
        <dbReference type="ARBA" id="ARBA00012438"/>
    </source>
</evidence>
<feature type="transmembrane region" description="Helical" evidence="7">
    <location>
        <begin position="129"/>
        <end position="151"/>
    </location>
</feature>
<dbReference type="PANTHER" id="PTHR44936:SF10">
    <property type="entry name" value="SENSOR PROTEIN RSTB"/>
    <property type="match status" value="1"/>
</dbReference>
<dbReference type="InterPro" id="IPR036890">
    <property type="entry name" value="HATPase_C_sf"/>
</dbReference>
<dbReference type="RefSeq" id="WP_008599378.1">
    <property type="nucleotide sequence ID" value="NZ_AMRV01000001.1"/>
</dbReference>
<dbReference type="InterPro" id="IPR004358">
    <property type="entry name" value="Sig_transdc_His_kin-like_C"/>
</dbReference>
<comment type="caution">
    <text evidence="9">The sequence shown here is derived from an EMBL/GenBank/DDBJ whole genome shotgun (WGS) entry which is preliminary data.</text>
</comment>
<gene>
    <name evidence="9" type="ORF">C725_0016</name>
</gene>
<evidence type="ECO:0000256" key="3">
    <source>
        <dbReference type="ARBA" id="ARBA00022679"/>
    </source>
</evidence>
<keyword evidence="5 9" id="KW-0418">Kinase</keyword>
<dbReference type="Proteomes" id="UP000011717">
    <property type="component" value="Unassembled WGS sequence"/>
</dbReference>
<feature type="transmembrane region" description="Helical" evidence="7">
    <location>
        <begin position="230"/>
        <end position="253"/>
    </location>
</feature>
<dbReference type="Gene3D" id="3.30.565.10">
    <property type="entry name" value="Histidine kinase-like ATPase, C-terminal domain"/>
    <property type="match status" value="1"/>
</dbReference>
<feature type="transmembrane region" description="Helical" evidence="7">
    <location>
        <begin position="35"/>
        <end position="55"/>
    </location>
</feature>
<keyword evidence="4" id="KW-0547">Nucleotide-binding</keyword>
<evidence type="ECO:0000256" key="4">
    <source>
        <dbReference type="ARBA" id="ARBA00022741"/>
    </source>
</evidence>
<dbReference type="EC" id="2.7.13.3" evidence="2"/>
<dbReference type="Gene3D" id="3.30.450.40">
    <property type="match status" value="1"/>
</dbReference>
<dbReference type="PRINTS" id="PR00344">
    <property type="entry name" value="BCTRLSENSOR"/>
</dbReference>
<dbReference type="GO" id="GO:0005524">
    <property type="term" value="F:ATP binding"/>
    <property type="evidence" value="ECO:0007669"/>
    <property type="project" value="UniProtKB-KW"/>
</dbReference>
<evidence type="ECO:0000259" key="8">
    <source>
        <dbReference type="PROSITE" id="PS50109"/>
    </source>
</evidence>
<dbReference type="InterPro" id="IPR003594">
    <property type="entry name" value="HATPase_dom"/>
</dbReference>
<dbReference type="Pfam" id="PF02518">
    <property type="entry name" value="HATPase_c"/>
    <property type="match status" value="1"/>
</dbReference>
<name>M2TQM7_9SPHN</name>
<dbReference type="PANTHER" id="PTHR44936">
    <property type="entry name" value="SENSOR PROTEIN CREC"/>
    <property type="match status" value="1"/>
</dbReference>
<dbReference type="InterPro" id="IPR029016">
    <property type="entry name" value="GAF-like_dom_sf"/>
</dbReference>
<keyword evidence="7" id="KW-1133">Transmembrane helix</keyword>
<feature type="transmembrane region" description="Helical" evidence="7">
    <location>
        <begin position="6"/>
        <end position="28"/>
    </location>
</feature>
<comment type="catalytic activity">
    <reaction evidence="1">
        <text>ATP + protein L-histidine = ADP + protein N-phospho-L-histidine.</text>
        <dbReference type="EC" id="2.7.13.3"/>
    </reaction>
</comment>
<proteinExistence type="predicted"/>
<sequence length="683" mass="74132">MTGETAIFSHWIAAASYTLLAILVLLIGKQRSLTTWLALAAGVHALWAAALAYAITTGGHYALVLTLGETLRSGAWIVFIGVMMKASWADESRNPSRQVILSLYALIALQLALDLVTAAGYGLTAPLPFLVDLSRVAVAIGGLVLTHNLYVSSAPANRWSLSTLCLALAGLFAYDLNWSTLALLDPALSIAFFDARGAANALVTPLFLIAAVRNRNLSMQLSRQAAFQTFALGAIGIYLIGMSIAAYLLGFVGGDWGRLLQILLVFAAVVIGGIVLLSGRARAWIRVKINKHFFAYKYDYREEWLRFIATVARSGPGFGSLSERVIQAIASIVDSPGGILFRLGGADRFEPAAQWNFRSLTPEGFSLPPELRRLMTEEGRILVAEGDVSARFAPDMAAHPGLWLLVPLIHLEEPIGVILLEQPRAARDLDWEDFDILRTVGRQGASYIAEQSALASLEESRKFEEFNRRFAFIMHDIKNLVSQLSLLARNAERHADNPDFRSDMVATLKSSVGKMNDLLVRLGQTQGAPRTSETFDLRAMASGLQRAKVRAGANVVLDADDYPLQIEGDGAKIEQAVEHIVQNALDASAEGAPVHIRLRNEAGAVTLIVDDRGTGMTAEFVREELFKPFRSTKPAGFGIGAYEARELLKGEGATLEVLSRPGEGSSFIVRFPIRATTESGAQE</sequence>
<keyword evidence="10" id="KW-1185">Reference proteome</keyword>
<dbReference type="CDD" id="cd00075">
    <property type="entry name" value="HATPase"/>
    <property type="match status" value="1"/>
</dbReference>
<dbReference type="InterPro" id="IPR005467">
    <property type="entry name" value="His_kinase_dom"/>
</dbReference>
<dbReference type="GO" id="GO:0004673">
    <property type="term" value="F:protein histidine kinase activity"/>
    <property type="evidence" value="ECO:0007669"/>
    <property type="project" value="UniProtKB-EC"/>
</dbReference>
<feature type="transmembrane region" description="Helical" evidence="7">
    <location>
        <begin position="163"/>
        <end position="184"/>
    </location>
</feature>